<dbReference type="OrthoDB" id="9775677at2"/>
<dbReference type="PROSITE" id="PS51257">
    <property type="entry name" value="PROKAR_LIPOPROTEIN"/>
    <property type="match status" value="1"/>
</dbReference>
<feature type="signal peptide" evidence="8">
    <location>
        <begin position="1"/>
        <end position="25"/>
    </location>
</feature>
<dbReference type="Gene3D" id="3.40.390.10">
    <property type="entry name" value="Collagenase (Catalytic Domain)"/>
    <property type="match status" value="1"/>
</dbReference>
<reference evidence="12" key="1">
    <citation type="submission" date="2015-08" db="EMBL/GenBank/DDBJ databases">
        <authorList>
            <person name="Varghese N."/>
        </authorList>
    </citation>
    <scope>NUCLEOTIDE SEQUENCE [LARGE SCALE GENOMIC DNA]</scope>
    <source>
        <strain evidence="12">DSM 27808</strain>
    </source>
</reference>
<dbReference type="EMBL" id="CYHB01000004">
    <property type="protein sequence ID" value="CUA86744.1"/>
    <property type="molecule type" value="Genomic_DNA"/>
</dbReference>
<keyword evidence="12" id="KW-1185">Reference proteome</keyword>
<dbReference type="SUPFAM" id="SSF55486">
    <property type="entry name" value="Metalloproteases ('zincins'), catalytic domain"/>
    <property type="match status" value="1"/>
</dbReference>
<sequence length="687" mass="77518">MNKVSTIALSVALALGVAACSPQQAEQQNTQAQQEQQQLTSGLRLDAFNTEVRPQDDLFQFVNGTWYDNTEMPADKSRIGSFLELRERNQERLRTLIETAAAEQAEAGTNSQKIGDFFNSFMDVEKLNSLGYTPIAADLQAIAQVETHADVAARFAELAKLGVSGPFGFYVYGDKKNPDYNALYFGQSGLSLPDRDYYLKDEEKFVEIRAQYKDYIKDILAMVDYEQAEAAADAILELETKIAQAHWSRVQSRDAEATYNPKSPEELKQLMGSFDFETYAKITGIDGADEYVVSQLSYFETFGDMFDDVSVETWKHYMTLRTVNRFASVLTEEINDRNFAFYGKVLRGTPEQEPRWKRGVDATDRALGEVLGQLYVAEYFPPAAKARMEELVDNLIVAYGESIKELEWMSEETKQKALEKLGKFTPYVGYPSEWRDYSDLVVTDDNLVENIKRSYAFDYQEMISEIGQPVKEEDWGMTPQTVNAYYSPVRNEIVFPAGILQPPFFDMEAEDAVNYGGIGAVIGHELGHGFDDQGSKYDGDGNLNSWWTDGDREAFDARGAQLAAQYDSYEVIPETFINGKLTLGENIGDLAGLTIAYRAYVNSLNGKESPVMDGYTGEQRVFLGWAQVWKNKSRDEFVRNQVLSDPHSPADYRVNGTVVNIPAFYEAFDVKPGDDLYLPPEERVTIW</sequence>
<comment type="cofactor">
    <cofactor evidence="1">
        <name>Zn(2+)</name>
        <dbReference type="ChEBI" id="CHEBI:29105"/>
    </cofactor>
</comment>
<proteinExistence type="inferred from homology"/>
<gene>
    <name evidence="11" type="ORF">Ga0061064_1605</name>
</gene>
<feature type="chain" id="PRO_5005503853" evidence="8">
    <location>
        <begin position="26"/>
        <end position="687"/>
    </location>
</feature>
<keyword evidence="3" id="KW-0645">Protease</keyword>
<evidence type="ECO:0000313" key="11">
    <source>
        <dbReference type="EMBL" id="CUA86744.1"/>
    </source>
</evidence>
<evidence type="ECO:0000313" key="12">
    <source>
        <dbReference type="Proteomes" id="UP000182598"/>
    </source>
</evidence>
<comment type="similarity">
    <text evidence="2">Belongs to the peptidase M13 family.</text>
</comment>
<dbReference type="GO" id="GO:0005886">
    <property type="term" value="C:plasma membrane"/>
    <property type="evidence" value="ECO:0007669"/>
    <property type="project" value="TreeGrafter"/>
</dbReference>
<feature type="domain" description="Peptidase M13 C-terminal" evidence="9">
    <location>
        <begin position="483"/>
        <end position="684"/>
    </location>
</feature>
<dbReference type="InterPro" id="IPR000718">
    <property type="entry name" value="Peptidase_M13"/>
</dbReference>
<dbReference type="Pfam" id="PF01431">
    <property type="entry name" value="Peptidase_M13"/>
    <property type="match status" value="1"/>
</dbReference>
<evidence type="ECO:0000256" key="8">
    <source>
        <dbReference type="SAM" id="SignalP"/>
    </source>
</evidence>
<evidence type="ECO:0000256" key="1">
    <source>
        <dbReference type="ARBA" id="ARBA00001947"/>
    </source>
</evidence>
<organism evidence="11 12">
    <name type="scientific">Pseudidiomarina woesei</name>
    <dbReference type="NCBI Taxonomy" id="1381080"/>
    <lineage>
        <taxon>Bacteria</taxon>
        <taxon>Pseudomonadati</taxon>
        <taxon>Pseudomonadota</taxon>
        <taxon>Gammaproteobacteria</taxon>
        <taxon>Alteromonadales</taxon>
        <taxon>Idiomarinaceae</taxon>
        <taxon>Pseudidiomarina</taxon>
    </lineage>
</organism>
<keyword evidence="4" id="KW-0479">Metal-binding</keyword>
<evidence type="ECO:0000259" key="9">
    <source>
        <dbReference type="Pfam" id="PF01431"/>
    </source>
</evidence>
<keyword evidence="6" id="KW-0862">Zinc</keyword>
<feature type="domain" description="Peptidase M13 N-terminal" evidence="10">
    <location>
        <begin position="54"/>
        <end position="431"/>
    </location>
</feature>
<dbReference type="GO" id="GO:0004222">
    <property type="term" value="F:metalloendopeptidase activity"/>
    <property type="evidence" value="ECO:0007669"/>
    <property type="project" value="InterPro"/>
</dbReference>
<dbReference type="InterPro" id="IPR008753">
    <property type="entry name" value="Peptidase_M13_N"/>
</dbReference>
<evidence type="ECO:0000256" key="2">
    <source>
        <dbReference type="ARBA" id="ARBA00007357"/>
    </source>
</evidence>
<dbReference type="InterPro" id="IPR018497">
    <property type="entry name" value="Peptidase_M13_C"/>
</dbReference>
<dbReference type="Pfam" id="PF05649">
    <property type="entry name" value="Peptidase_M13_N"/>
    <property type="match status" value="1"/>
</dbReference>
<evidence type="ECO:0000256" key="5">
    <source>
        <dbReference type="ARBA" id="ARBA00022801"/>
    </source>
</evidence>
<dbReference type="PRINTS" id="PR00786">
    <property type="entry name" value="NEPRILYSIN"/>
</dbReference>
<protein>
    <submittedName>
        <fullName evidence="11">Endothelin-converting enzyme. Metallo peptidase. MEROPS family M13</fullName>
    </submittedName>
</protein>
<dbReference type="InterPro" id="IPR042089">
    <property type="entry name" value="Peptidase_M13_dom_2"/>
</dbReference>
<dbReference type="AlphaFoldDB" id="A0A0K6H768"/>
<dbReference type="PANTHER" id="PTHR11733:SF167">
    <property type="entry name" value="FI17812P1-RELATED"/>
    <property type="match status" value="1"/>
</dbReference>
<evidence type="ECO:0000256" key="7">
    <source>
        <dbReference type="ARBA" id="ARBA00023049"/>
    </source>
</evidence>
<dbReference type="CDD" id="cd08662">
    <property type="entry name" value="M13"/>
    <property type="match status" value="1"/>
</dbReference>
<dbReference type="GO" id="GO:0046872">
    <property type="term" value="F:metal ion binding"/>
    <property type="evidence" value="ECO:0007669"/>
    <property type="project" value="UniProtKB-KW"/>
</dbReference>
<keyword evidence="7" id="KW-0482">Metalloprotease</keyword>
<dbReference type="RefSeq" id="WP_055439265.1">
    <property type="nucleotide sequence ID" value="NZ_CYHB01000004.1"/>
</dbReference>
<dbReference type="Gene3D" id="1.10.1380.10">
    <property type="entry name" value="Neutral endopeptidase , domain2"/>
    <property type="match status" value="1"/>
</dbReference>
<name>A0A0K6H768_9GAMM</name>
<dbReference type="GO" id="GO:0016485">
    <property type="term" value="P:protein processing"/>
    <property type="evidence" value="ECO:0007669"/>
    <property type="project" value="TreeGrafter"/>
</dbReference>
<dbReference type="PANTHER" id="PTHR11733">
    <property type="entry name" value="ZINC METALLOPROTEASE FAMILY M13 NEPRILYSIN-RELATED"/>
    <property type="match status" value="1"/>
</dbReference>
<dbReference type="Proteomes" id="UP000182598">
    <property type="component" value="Unassembled WGS sequence"/>
</dbReference>
<evidence type="ECO:0000259" key="10">
    <source>
        <dbReference type="Pfam" id="PF05649"/>
    </source>
</evidence>
<dbReference type="PROSITE" id="PS51885">
    <property type="entry name" value="NEPRILYSIN"/>
    <property type="match status" value="1"/>
</dbReference>
<evidence type="ECO:0000256" key="6">
    <source>
        <dbReference type="ARBA" id="ARBA00022833"/>
    </source>
</evidence>
<accession>A0A0K6H768</accession>
<keyword evidence="5" id="KW-0378">Hydrolase</keyword>
<evidence type="ECO:0000256" key="3">
    <source>
        <dbReference type="ARBA" id="ARBA00022670"/>
    </source>
</evidence>
<evidence type="ECO:0000256" key="4">
    <source>
        <dbReference type="ARBA" id="ARBA00022723"/>
    </source>
</evidence>
<dbReference type="InterPro" id="IPR024079">
    <property type="entry name" value="MetalloPept_cat_dom_sf"/>
</dbReference>
<keyword evidence="8" id="KW-0732">Signal</keyword>